<dbReference type="CDD" id="cd19357">
    <property type="entry name" value="TenA_E_At3g16990-like"/>
    <property type="match status" value="1"/>
</dbReference>
<evidence type="ECO:0000256" key="4">
    <source>
        <dbReference type="PIRSR" id="PIRSR003170-2"/>
    </source>
</evidence>
<dbReference type="EMBL" id="BOPF01000002">
    <property type="protein sequence ID" value="GIJ43709.1"/>
    <property type="molecule type" value="Genomic_DNA"/>
</dbReference>
<evidence type="ECO:0000256" key="2">
    <source>
        <dbReference type="PIRNR" id="PIRNR003170"/>
    </source>
</evidence>
<name>A0A8J3YEK3_9ACTN</name>
<organism evidence="6 7">
    <name type="scientific">Virgisporangium aliadipatigenens</name>
    <dbReference type="NCBI Taxonomy" id="741659"/>
    <lineage>
        <taxon>Bacteria</taxon>
        <taxon>Bacillati</taxon>
        <taxon>Actinomycetota</taxon>
        <taxon>Actinomycetes</taxon>
        <taxon>Micromonosporales</taxon>
        <taxon>Micromonosporaceae</taxon>
        <taxon>Virgisporangium</taxon>
    </lineage>
</organism>
<dbReference type="Pfam" id="PF03070">
    <property type="entry name" value="TENA_THI-4"/>
    <property type="match status" value="1"/>
</dbReference>
<comment type="catalytic activity">
    <reaction evidence="2">
        <text>thiamine + H2O = 5-(2-hydroxyethyl)-4-methylthiazole + 4-amino-5-hydroxymethyl-2-methylpyrimidine + H(+)</text>
        <dbReference type="Rhea" id="RHEA:17509"/>
        <dbReference type="ChEBI" id="CHEBI:15377"/>
        <dbReference type="ChEBI" id="CHEBI:15378"/>
        <dbReference type="ChEBI" id="CHEBI:16892"/>
        <dbReference type="ChEBI" id="CHEBI:17957"/>
        <dbReference type="ChEBI" id="CHEBI:18385"/>
        <dbReference type="EC" id="3.5.99.2"/>
    </reaction>
</comment>
<dbReference type="AlphaFoldDB" id="A0A8J3YEK3"/>
<dbReference type="InterPro" id="IPR004305">
    <property type="entry name" value="Thiaminase-2/PQQC"/>
</dbReference>
<dbReference type="GO" id="GO:0050334">
    <property type="term" value="F:thiaminase activity"/>
    <property type="evidence" value="ECO:0007669"/>
    <property type="project" value="UniProtKB-UniRule"/>
</dbReference>
<feature type="domain" description="Thiaminase-2/PQQC" evidence="5">
    <location>
        <begin position="11"/>
        <end position="200"/>
    </location>
</feature>
<protein>
    <recommendedName>
        <fullName evidence="2">Aminopyrimidine aminohydrolase</fullName>
        <ecNumber evidence="2">3.5.99.2</ecNumber>
    </recommendedName>
</protein>
<comment type="caution">
    <text evidence="6">The sequence shown here is derived from an EMBL/GenBank/DDBJ whole genome shotgun (WGS) entry which is preliminary data.</text>
</comment>
<keyword evidence="2" id="KW-0378">Hydrolase</keyword>
<feature type="binding site" evidence="4">
    <location>
        <position position="43"/>
    </location>
    <ligand>
        <name>substrate</name>
    </ligand>
</feature>
<evidence type="ECO:0000256" key="3">
    <source>
        <dbReference type="PIRSR" id="PIRSR003170-1"/>
    </source>
</evidence>
<comment type="catalytic activity">
    <reaction evidence="2">
        <text>4-amino-5-aminomethyl-2-methylpyrimidine + H2O = 4-amino-5-hydroxymethyl-2-methylpyrimidine + NH4(+)</text>
        <dbReference type="Rhea" id="RHEA:31799"/>
        <dbReference type="ChEBI" id="CHEBI:15377"/>
        <dbReference type="ChEBI" id="CHEBI:16892"/>
        <dbReference type="ChEBI" id="CHEBI:28938"/>
        <dbReference type="ChEBI" id="CHEBI:63416"/>
        <dbReference type="EC" id="3.5.99.2"/>
    </reaction>
</comment>
<dbReference type="Proteomes" id="UP000619260">
    <property type="component" value="Unassembled WGS sequence"/>
</dbReference>
<dbReference type="GO" id="GO:0005829">
    <property type="term" value="C:cytosol"/>
    <property type="evidence" value="ECO:0007669"/>
    <property type="project" value="TreeGrafter"/>
</dbReference>
<dbReference type="Gene3D" id="1.20.910.10">
    <property type="entry name" value="Heme oxygenase-like"/>
    <property type="match status" value="1"/>
</dbReference>
<dbReference type="UniPathway" id="UPA00060"/>
<reference evidence="6" key="1">
    <citation type="submission" date="2021-01" db="EMBL/GenBank/DDBJ databases">
        <title>Whole genome shotgun sequence of Virgisporangium aliadipatigenens NBRC 105644.</title>
        <authorList>
            <person name="Komaki H."/>
            <person name="Tamura T."/>
        </authorList>
    </citation>
    <scope>NUCLEOTIDE SEQUENCE</scope>
    <source>
        <strain evidence="6">NBRC 105644</strain>
    </source>
</reference>
<dbReference type="GO" id="GO:0009228">
    <property type="term" value="P:thiamine biosynthetic process"/>
    <property type="evidence" value="ECO:0007669"/>
    <property type="project" value="UniProtKB-KW"/>
</dbReference>
<dbReference type="RefSeq" id="WP_203897266.1">
    <property type="nucleotide sequence ID" value="NZ_BOPF01000002.1"/>
</dbReference>
<evidence type="ECO:0000313" key="6">
    <source>
        <dbReference type="EMBL" id="GIJ43709.1"/>
    </source>
</evidence>
<keyword evidence="2" id="KW-0784">Thiamine biosynthesis</keyword>
<evidence type="ECO:0000259" key="5">
    <source>
        <dbReference type="Pfam" id="PF03070"/>
    </source>
</evidence>
<comment type="pathway">
    <text evidence="1 2">Cofactor biosynthesis; thiamine diphosphate biosynthesis.</text>
</comment>
<dbReference type="InterPro" id="IPR050967">
    <property type="entry name" value="Thiamine_Salvage_TenA"/>
</dbReference>
<evidence type="ECO:0000313" key="7">
    <source>
        <dbReference type="Proteomes" id="UP000619260"/>
    </source>
</evidence>
<evidence type="ECO:0000256" key="1">
    <source>
        <dbReference type="ARBA" id="ARBA00004948"/>
    </source>
</evidence>
<gene>
    <name evidence="6" type="ORF">Val02_05950</name>
</gene>
<dbReference type="EC" id="3.5.99.2" evidence="2"/>
<dbReference type="InterPro" id="IPR016084">
    <property type="entry name" value="Haem_Oase-like_multi-hlx"/>
</dbReference>
<comment type="similarity">
    <text evidence="2">Belongs to the TenA family.</text>
</comment>
<comment type="function">
    <text evidence="2">Catalyzes an amino-pyrimidine hydrolysis reaction at the C5' of the pyrimidine moiety of thiamine compounds, a reaction that is part of a thiamine salvage pathway. Thus, catalyzes the conversion of 4-amino-5-aminomethyl-2-methylpyrimidine to 4-amino-5-hydroxymethyl-2-methylpyrimidine (HMP).</text>
</comment>
<feature type="binding site" evidence="4">
    <location>
        <position position="128"/>
    </location>
    <ligand>
        <name>substrate</name>
    </ligand>
</feature>
<feature type="binding site" evidence="4">
    <location>
        <position position="79"/>
    </location>
    <ligand>
        <name>substrate</name>
    </ligand>
</feature>
<accession>A0A8J3YEK3</accession>
<proteinExistence type="inferred from homology"/>
<dbReference type="SUPFAM" id="SSF48613">
    <property type="entry name" value="Heme oxygenase-like"/>
    <property type="match status" value="1"/>
</dbReference>
<dbReference type="GO" id="GO:0009229">
    <property type="term" value="P:thiamine diphosphate biosynthetic process"/>
    <property type="evidence" value="ECO:0007669"/>
    <property type="project" value="UniProtKB-UniPathway"/>
</dbReference>
<dbReference type="PANTHER" id="PTHR43198">
    <property type="entry name" value="BIFUNCTIONAL TH2 PROTEIN"/>
    <property type="match status" value="1"/>
</dbReference>
<dbReference type="PANTHER" id="PTHR43198:SF5">
    <property type="entry name" value="BIFUNCTIONAL TENA-E PROTEIN"/>
    <property type="match status" value="1"/>
</dbReference>
<dbReference type="InterPro" id="IPR026285">
    <property type="entry name" value="TenA_E"/>
</dbReference>
<feature type="active site" description="Proton donor" evidence="3">
    <location>
        <position position="191"/>
    </location>
</feature>
<dbReference type="PIRSF" id="PIRSF003170">
    <property type="entry name" value="Pet18p"/>
    <property type="match status" value="1"/>
</dbReference>
<sequence>MSVVDLPTRHAAGWDRATRHPFLAAVAAGTVPEAAFRTWLVQDYLFVGDLLRFQSRLLARAPRAAQAILVAGAAALVDELAWFEKVAVEEGLDLSATRLPATAAYDRLLTGLDGVPVPEALTALWALERVYLDAWSFAAPGAEPYRDFVAHWTTPEFAAYVTELATVADEALAGADRGAAEPHFVAVVEAEIAFWDMAWEPAS</sequence>
<keyword evidence="7" id="KW-1185">Reference proteome</keyword>